<evidence type="ECO:0000313" key="9">
    <source>
        <dbReference type="Ensembl" id="ENSCAFP00030031556.1"/>
    </source>
</evidence>
<keyword evidence="7" id="KW-0802">TPR repeat</keyword>
<name>A0A8C0NYM5_CANLF</name>
<feature type="compositionally biased region" description="Polar residues" evidence="8">
    <location>
        <begin position="408"/>
        <end position="476"/>
    </location>
</feature>
<feature type="region of interest" description="Disordered" evidence="8">
    <location>
        <begin position="507"/>
        <end position="526"/>
    </location>
</feature>
<dbReference type="AlphaFoldDB" id="A0A8C0NYM5"/>
<dbReference type="Gene3D" id="1.25.40.10">
    <property type="entry name" value="Tetratricopeptide repeat domain"/>
    <property type="match status" value="1"/>
</dbReference>
<dbReference type="PANTHER" id="PTHR14017:SF9">
    <property type="entry name" value="LYSINE-SPECIFIC DEMETHYLASE 6A"/>
    <property type="match status" value="1"/>
</dbReference>
<dbReference type="Ensembl" id="ENSCAFT00030036172.1">
    <property type="protein sequence ID" value="ENSCAFP00030031556.1"/>
    <property type="gene ID" value="ENSCAFG00030019525.1"/>
</dbReference>
<dbReference type="SUPFAM" id="SSF48452">
    <property type="entry name" value="TPR-like"/>
    <property type="match status" value="1"/>
</dbReference>
<dbReference type="Proteomes" id="UP000694429">
    <property type="component" value="Unassembled WGS sequence"/>
</dbReference>
<keyword evidence="3" id="KW-0539">Nucleus</keyword>
<dbReference type="Gene3D" id="2.60.120.650">
    <property type="entry name" value="Cupin"/>
    <property type="match status" value="1"/>
</dbReference>
<comment type="subcellular location">
    <subcellularLocation>
        <location evidence="2">Nucleus</location>
    </subcellularLocation>
</comment>
<evidence type="ECO:0000256" key="3">
    <source>
        <dbReference type="ARBA" id="ARBA00023242"/>
    </source>
</evidence>
<reference evidence="9" key="1">
    <citation type="submission" date="2025-08" db="UniProtKB">
        <authorList>
            <consortium name="Ensembl"/>
        </authorList>
    </citation>
    <scope>IDENTIFICATION</scope>
</reference>
<evidence type="ECO:0000256" key="4">
    <source>
        <dbReference type="ARBA" id="ARBA00034483"/>
    </source>
</evidence>
<dbReference type="PANTHER" id="PTHR14017">
    <property type="entry name" value="LYSINE-SPECIFIC DEMETHYLASE"/>
    <property type="match status" value="1"/>
</dbReference>
<feature type="compositionally biased region" description="Polar residues" evidence="8">
    <location>
        <begin position="372"/>
        <end position="398"/>
    </location>
</feature>
<dbReference type="InterPro" id="IPR051630">
    <property type="entry name" value="Corepressor-Demethylase"/>
</dbReference>
<comment type="similarity">
    <text evidence="4">Belongs to the UTX family.</text>
</comment>
<protein>
    <recommendedName>
        <fullName evidence="5">[histone H3]-trimethyl-L-lysine(27) demethylase</fullName>
        <ecNumber evidence="5">1.14.11.68</ecNumber>
    </recommendedName>
</protein>
<feature type="region of interest" description="Disordered" evidence="8">
    <location>
        <begin position="219"/>
        <end position="239"/>
    </location>
</feature>
<feature type="region of interest" description="Disordered" evidence="8">
    <location>
        <begin position="558"/>
        <end position="612"/>
    </location>
</feature>
<organism evidence="9 10">
    <name type="scientific">Canis lupus familiaris</name>
    <name type="common">Dog</name>
    <name type="synonym">Canis familiaris</name>
    <dbReference type="NCBI Taxonomy" id="9615"/>
    <lineage>
        <taxon>Eukaryota</taxon>
        <taxon>Metazoa</taxon>
        <taxon>Chordata</taxon>
        <taxon>Craniata</taxon>
        <taxon>Vertebrata</taxon>
        <taxon>Euteleostomi</taxon>
        <taxon>Mammalia</taxon>
        <taxon>Eutheria</taxon>
        <taxon>Laurasiatheria</taxon>
        <taxon>Carnivora</taxon>
        <taxon>Caniformia</taxon>
        <taxon>Canidae</taxon>
        <taxon>Canis</taxon>
    </lineage>
</organism>
<dbReference type="PROSITE" id="PS50005">
    <property type="entry name" value="TPR"/>
    <property type="match status" value="1"/>
</dbReference>
<comment type="catalytic activity">
    <reaction evidence="6">
        <text>N(6),N(6),N(6)-trimethyl-L-lysyl(27)-[histone H3] + 2 2-oxoglutarate + 2 O2 = N(6)-methyl-L-lysyl(27)-[histone H3] + 2 formaldehyde + 2 succinate + 2 CO2</text>
        <dbReference type="Rhea" id="RHEA:60224"/>
        <dbReference type="Rhea" id="RHEA-COMP:15535"/>
        <dbReference type="Rhea" id="RHEA-COMP:15544"/>
        <dbReference type="ChEBI" id="CHEBI:15379"/>
        <dbReference type="ChEBI" id="CHEBI:16526"/>
        <dbReference type="ChEBI" id="CHEBI:16810"/>
        <dbReference type="ChEBI" id="CHEBI:16842"/>
        <dbReference type="ChEBI" id="CHEBI:30031"/>
        <dbReference type="ChEBI" id="CHEBI:61929"/>
        <dbReference type="ChEBI" id="CHEBI:61961"/>
        <dbReference type="EC" id="1.14.11.68"/>
    </reaction>
</comment>
<feature type="region of interest" description="Disordered" evidence="8">
    <location>
        <begin position="372"/>
        <end position="493"/>
    </location>
</feature>
<evidence type="ECO:0000256" key="6">
    <source>
        <dbReference type="ARBA" id="ARBA00048695"/>
    </source>
</evidence>
<accession>A0A8C0NYM5</accession>
<dbReference type="GO" id="GO:0005634">
    <property type="term" value="C:nucleus"/>
    <property type="evidence" value="ECO:0007669"/>
    <property type="project" value="UniProtKB-SubCell"/>
</dbReference>
<dbReference type="Gene3D" id="1.20.58.1370">
    <property type="match status" value="1"/>
</dbReference>
<proteinExistence type="inferred from homology"/>
<feature type="compositionally biased region" description="Polar residues" evidence="8">
    <location>
        <begin position="582"/>
        <end position="596"/>
    </location>
</feature>
<dbReference type="SMART" id="SM00028">
    <property type="entry name" value="TPR"/>
    <property type="match status" value="3"/>
</dbReference>
<dbReference type="Pfam" id="PF13181">
    <property type="entry name" value="TPR_8"/>
    <property type="match status" value="2"/>
</dbReference>
<evidence type="ECO:0000256" key="2">
    <source>
        <dbReference type="ARBA" id="ARBA00004123"/>
    </source>
</evidence>
<feature type="compositionally biased region" description="Pro residues" evidence="8">
    <location>
        <begin position="666"/>
        <end position="679"/>
    </location>
</feature>
<feature type="region of interest" description="Disordered" evidence="8">
    <location>
        <begin position="662"/>
        <end position="690"/>
    </location>
</feature>
<dbReference type="InterPro" id="IPR011990">
    <property type="entry name" value="TPR-like_helical_dom_sf"/>
</dbReference>
<evidence type="ECO:0000256" key="8">
    <source>
        <dbReference type="SAM" id="MobiDB-lite"/>
    </source>
</evidence>
<dbReference type="FunFam" id="1.25.40.10:FF:000022">
    <property type="entry name" value="lysine-specific demethylase 6A isoform X1"/>
    <property type="match status" value="1"/>
</dbReference>
<dbReference type="FunFam" id="1.20.58.1370:FF:000002">
    <property type="entry name" value="lysine-specific demethylase 6A isoform X6"/>
    <property type="match status" value="1"/>
</dbReference>
<feature type="compositionally biased region" description="Low complexity" evidence="8">
    <location>
        <begin position="562"/>
        <end position="581"/>
    </location>
</feature>
<evidence type="ECO:0000256" key="7">
    <source>
        <dbReference type="PROSITE-ProRule" id="PRU00339"/>
    </source>
</evidence>
<evidence type="ECO:0000256" key="5">
    <source>
        <dbReference type="ARBA" id="ARBA00034525"/>
    </source>
</evidence>
<dbReference type="GO" id="GO:0071558">
    <property type="term" value="F:histone H3K27me2/H3K27me3 demethylase activity"/>
    <property type="evidence" value="ECO:0007669"/>
    <property type="project" value="UniProtKB-EC"/>
</dbReference>
<dbReference type="EC" id="1.14.11.68" evidence="5"/>
<sequence length="727" mass="77296">RKYHSAKEAYEQLLQTENLSAQVKATVLQQLGWMHHTVDLLGDKATKESYAIQYLQKSLEADPNSGQSWYFLGRCYSSIGKVQDAFISYRQSIDKSEASADTWCSIGVLYQQQNQPMDALQAYICAVQLDHGHAAAWMDLGTLYESCNQPQDAIKCYLNATRSKSCSNTSALAARIKYLQAQLCNLPQGSLQNKTKLLPSIEEAWSLPIPAELTSRQGAMNTAQQNTSDNWSSGHAVSHPPVQQQAHSWCLTPQKLQMRQTGVAQVRSTGIPNGPTADSSLPTNSVSGQQPQLALTRVPSVSQPGVRPACPGQPLANGPFSAGHVPCSTSRTLGSTDTILIGNNHITGSGSNGNVPYLQRNALTLPHNRTNLTSSAEEPWKNQLSNSTQGLHKGQSSHLAGPNGERPLSSTGPSQHLQAAGSGIQNQNGHPTLPSNSVTQGAALNHLSSHTATSGGQQGITLTKESKPSGNTSMVPETSRHAGETPNSTASVEGLPNHVHQVTADAVCSPSHGDSKSPGLLSSDNPQLSALLMGKANNNVGTGTCDKVNNIHPAVHTKTDNSVASSPSSAISTATPSPKSTEQTTTNSVTSLNSPHSGLHTINGEGMEESQSPMKTDVLLISHKPNPQIIPSMSVSIYPSSAEVLKACRNLGKNGLSNSSILLDKCPPPRPPSSPYPPLPKDKLNPPTPSIYLENKRDAFFPPLHQFCTNPNNPVTVIRGLAGALKL</sequence>
<comment type="cofactor">
    <cofactor evidence="1">
        <name>L-ascorbate</name>
        <dbReference type="ChEBI" id="CHEBI:38290"/>
    </cofactor>
</comment>
<feature type="repeat" description="TPR" evidence="7">
    <location>
        <begin position="100"/>
        <end position="133"/>
    </location>
</feature>
<dbReference type="InterPro" id="IPR019734">
    <property type="entry name" value="TPR_rpt"/>
</dbReference>
<evidence type="ECO:0000256" key="1">
    <source>
        <dbReference type="ARBA" id="ARBA00001961"/>
    </source>
</evidence>
<evidence type="ECO:0000313" key="10">
    <source>
        <dbReference type="Proteomes" id="UP000694429"/>
    </source>
</evidence>